<feature type="compositionally biased region" description="Low complexity" evidence="1">
    <location>
        <begin position="17"/>
        <end position="31"/>
    </location>
</feature>
<comment type="caution">
    <text evidence="2">The sequence shown here is derived from an EMBL/GenBank/DDBJ whole genome shotgun (WGS) entry which is preliminary data.</text>
</comment>
<feature type="region of interest" description="Disordered" evidence="1">
    <location>
        <begin position="1"/>
        <end position="44"/>
    </location>
</feature>
<dbReference type="EMBL" id="AVOT02064016">
    <property type="protein sequence ID" value="MBW0556512.1"/>
    <property type="molecule type" value="Genomic_DNA"/>
</dbReference>
<name>A0A9Q3J695_9BASI</name>
<evidence type="ECO:0000313" key="2">
    <source>
        <dbReference type="EMBL" id="MBW0556512.1"/>
    </source>
</evidence>
<sequence>MQLQPHPNPHADTHTHATAQVPAQAQAASQAPRDAHTHANSGSTCVTPKWLMPLNIRPSHALPLCACGTPKPTSFCRLPTISPTHAELFHGYTKLGQHIICPWFARHPHTPAPTGL</sequence>
<dbReference type="Proteomes" id="UP000765509">
    <property type="component" value="Unassembled WGS sequence"/>
</dbReference>
<evidence type="ECO:0000313" key="3">
    <source>
        <dbReference type="Proteomes" id="UP000765509"/>
    </source>
</evidence>
<gene>
    <name evidence="2" type="ORF">O181_096227</name>
</gene>
<proteinExistence type="predicted"/>
<protein>
    <submittedName>
        <fullName evidence="2">Uncharacterized protein</fullName>
    </submittedName>
</protein>
<organism evidence="2 3">
    <name type="scientific">Austropuccinia psidii MF-1</name>
    <dbReference type="NCBI Taxonomy" id="1389203"/>
    <lineage>
        <taxon>Eukaryota</taxon>
        <taxon>Fungi</taxon>
        <taxon>Dikarya</taxon>
        <taxon>Basidiomycota</taxon>
        <taxon>Pucciniomycotina</taxon>
        <taxon>Pucciniomycetes</taxon>
        <taxon>Pucciniales</taxon>
        <taxon>Sphaerophragmiaceae</taxon>
        <taxon>Austropuccinia</taxon>
    </lineage>
</organism>
<evidence type="ECO:0000256" key="1">
    <source>
        <dbReference type="SAM" id="MobiDB-lite"/>
    </source>
</evidence>
<accession>A0A9Q3J695</accession>
<reference evidence="2" key="1">
    <citation type="submission" date="2021-03" db="EMBL/GenBank/DDBJ databases">
        <title>Draft genome sequence of rust myrtle Austropuccinia psidii MF-1, a brazilian biotype.</title>
        <authorList>
            <person name="Quecine M.C."/>
            <person name="Pachon D.M.R."/>
            <person name="Bonatelli M.L."/>
            <person name="Correr F.H."/>
            <person name="Franceschini L.M."/>
            <person name="Leite T.F."/>
            <person name="Margarido G.R.A."/>
            <person name="Almeida C.A."/>
            <person name="Ferrarezi J.A."/>
            <person name="Labate C.A."/>
        </authorList>
    </citation>
    <scope>NUCLEOTIDE SEQUENCE</scope>
    <source>
        <strain evidence="2">MF-1</strain>
    </source>
</reference>
<dbReference type="AlphaFoldDB" id="A0A9Q3J695"/>
<keyword evidence="3" id="KW-1185">Reference proteome</keyword>